<sequence length="394" mass="43692">MTEKHKNFETTVIHEGYDSKEMLGSLSTPLFQTSTYTFDTAEQGERRFAGEEDGYIYSRLGNPTVSVLEERIAALEKGERGLAFASGMAAVSAVLIALTKANDHILCSSGLYGCTFGLLTMMKEKYNITHDFSNMATKEDVRALIKPETTCIYVETPINPTMKLIDLKMVAEVAKEFNIPVVVDNTFSSPYLQRPLELGCDVVLHSATKYIGGHGDVVAGLVVGKKDFLDSVAMTTQKDIGGIISPFDAWLLIRGLKTLPVRLDRHCDNAEKVFEKLRHHPKVANIYYPGDESHPDYPIMEKQMKRGGGLISFEIKGTKEDAQQMLNNLSFLKIAVSLGDAETLIQHPATMTHSVVPEASRLEMGITDQLIRLSIGLEAWEDIWSDVEQALNKL</sequence>
<proteinExistence type="inferred from homology"/>
<organism evidence="9 10">
    <name type="scientific">Virgibacillus byunsanensis</name>
    <dbReference type="NCBI Taxonomy" id="570945"/>
    <lineage>
        <taxon>Bacteria</taxon>
        <taxon>Bacillati</taxon>
        <taxon>Bacillota</taxon>
        <taxon>Bacilli</taxon>
        <taxon>Bacillales</taxon>
        <taxon>Bacillaceae</taxon>
        <taxon>Virgibacillus</taxon>
    </lineage>
</organism>
<dbReference type="NCBIfam" id="NF005263">
    <property type="entry name" value="PRK06767.1"/>
    <property type="match status" value="1"/>
</dbReference>
<dbReference type="PANTHER" id="PTHR11808">
    <property type="entry name" value="TRANS-SULFURATION ENZYME FAMILY MEMBER"/>
    <property type="match status" value="1"/>
</dbReference>
<dbReference type="InterPro" id="IPR015421">
    <property type="entry name" value="PyrdxlP-dep_Trfase_major"/>
</dbReference>
<evidence type="ECO:0000256" key="2">
    <source>
        <dbReference type="ARBA" id="ARBA00008667"/>
    </source>
</evidence>
<dbReference type="InterPro" id="IPR015424">
    <property type="entry name" value="PyrdxlP-dep_Trfase"/>
</dbReference>
<dbReference type="Proteomes" id="UP001597040">
    <property type="component" value="Unassembled WGS sequence"/>
</dbReference>
<dbReference type="Gene3D" id="3.90.1150.10">
    <property type="entry name" value="Aspartate Aminotransferase, domain 1"/>
    <property type="match status" value="1"/>
</dbReference>
<dbReference type="InterPro" id="IPR000277">
    <property type="entry name" value="Cys/Met-Metab_PyrdxlP-dep_enz"/>
</dbReference>
<comment type="cofactor">
    <cofactor evidence="1 8">
        <name>pyridoxal 5'-phosphate</name>
        <dbReference type="ChEBI" id="CHEBI:597326"/>
    </cofactor>
</comment>
<accession>A0ABW3LJ53</accession>
<dbReference type="EC" id="4.4.1.11" evidence="3"/>
<dbReference type="SUPFAM" id="SSF53383">
    <property type="entry name" value="PLP-dependent transferases"/>
    <property type="match status" value="1"/>
</dbReference>
<dbReference type="RefSeq" id="WP_390358628.1">
    <property type="nucleotide sequence ID" value="NZ_JBHTKJ010000001.1"/>
</dbReference>
<dbReference type="NCBIfam" id="TIGR01328">
    <property type="entry name" value="met_gam_lyase"/>
    <property type="match status" value="1"/>
</dbReference>
<dbReference type="InterPro" id="IPR054542">
    <property type="entry name" value="Cys_met_metab_PP"/>
</dbReference>
<evidence type="ECO:0000313" key="10">
    <source>
        <dbReference type="Proteomes" id="UP001597040"/>
    </source>
</evidence>
<reference evidence="10" key="1">
    <citation type="journal article" date="2019" name="Int. J. Syst. Evol. Microbiol.">
        <title>The Global Catalogue of Microorganisms (GCM) 10K type strain sequencing project: providing services to taxonomists for standard genome sequencing and annotation.</title>
        <authorList>
            <consortium name="The Broad Institute Genomics Platform"/>
            <consortium name="The Broad Institute Genome Sequencing Center for Infectious Disease"/>
            <person name="Wu L."/>
            <person name="Ma J."/>
        </authorList>
    </citation>
    <scope>NUCLEOTIDE SEQUENCE [LARGE SCALE GENOMIC DNA]</scope>
    <source>
        <strain evidence="10">CCUG 56754</strain>
    </source>
</reference>
<dbReference type="Gene3D" id="3.40.640.10">
    <property type="entry name" value="Type I PLP-dependent aspartate aminotransferase-like (Major domain)"/>
    <property type="match status" value="1"/>
</dbReference>
<dbReference type="PANTHER" id="PTHR11808:SF80">
    <property type="entry name" value="CYSTATHIONINE GAMMA-LYASE"/>
    <property type="match status" value="1"/>
</dbReference>
<protein>
    <recommendedName>
        <fullName evidence="4">L-methionine gamma-lyase</fullName>
        <ecNumber evidence="3">4.4.1.11</ecNumber>
    </recommendedName>
</protein>
<dbReference type="EMBL" id="JBHTKJ010000001">
    <property type="protein sequence ID" value="MFD1036970.1"/>
    <property type="molecule type" value="Genomic_DNA"/>
</dbReference>
<evidence type="ECO:0000313" key="9">
    <source>
        <dbReference type="EMBL" id="MFD1036970.1"/>
    </source>
</evidence>
<comment type="caution">
    <text evidence="9">The sequence shown here is derived from an EMBL/GenBank/DDBJ whole genome shotgun (WGS) entry which is preliminary data.</text>
</comment>
<dbReference type="CDD" id="cd00614">
    <property type="entry name" value="CGS_like"/>
    <property type="match status" value="1"/>
</dbReference>
<comment type="catalytic activity">
    <reaction evidence="7">
        <text>L-methionine + H2O = methanethiol + 2-oxobutanoate + NH4(+)</text>
        <dbReference type="Rhea" id="RHEA:23800"/>
        <dbReference type="ChEBI" id="CHEBI:15377"/>
        <dbReference type="ChEBI" id="CHEBI:16007"/>
        <dbReference type="ChEBI" id="CHEBI:16763"/>
        <dbReference type="ChEBI" id="CHEBI:28938"/>
        <dbReference type="ChEBI" id="CHEBI:57844"/>
        <dbReference type="EC" id="4.4.1.11"/>
    </reaction>
</comment>
<keyword evidence="6 9" id="KW-0456">Lyase</keyword>
<evidence type="ECO:0000256" key="5">
    <source>
        <dbReference type="ARBA" id="ARBA00022898"/>
    </source>
</evidence>
<gene>
    <name evidence="9" type="primary">megL</name>
    <name evidence="9" type="ORF">ACFQ3N_00820</name>
</gene>
<comment type="similarity">
    <text evidence="2">Belongs to the trans-sulfuration enzymes family. L-methionine gamma-lyase subfamily.</text>
</comment>
<evidence type="ECO:0000256" key="6">
    <source>
        <dbReference type="ARBA" id="ARBA00023239"/>
    </source>
</evidence>
<dbReference type="PROSITE" id="PS00868">
    <property type="entry name" value="CYS_MET_METAB_PP"/>
    <property type="match status" value="1"/>
</dbReference>
<keyword evidence="5 8" id="KW-0663">Pyridoxal phosphate</keyword>
<evidence type="ECO:0000256" key="3">
    <source>
        <dbReference type="ARBA" id="ARBA00012222"/>
    </source>
</evidence>
<dbReference type="InterPro" id="IPR006237">
    <property type="entry name" value="L-Met_gamma_lys"/>
</dbReference>
<name>A0ABW3LJ53_9BACI</name>
<evidence type="ECO:0000256" key="1">
    <source>
        <dbReference type="ARBA" id="ARBA00001933"/>
    </source>
</evidence>
<dbReference type="InterPro" id="IPR015422">
    <property type="entry name" value="PyrdxlP-dep_Trfase_small"/>
</dbReference>
<dbReference type="PIRSF" id="PIRSF001434">
    <property type="entry name" value="CGS"/>
    <property type="match status" value="1"/>
</dbReference>
<evidence type="ECO:0000256" key="7">
    <source>
        <dbReference type="ARBA" id="ARBA00049180"/>
    </source>
</evidence>
<evidence type="ECO:0000256" key="4">
    <source>
        <dbReference type="ARBA" id="ARBA00019040"/>
    </source>
</evidence>
<dbReference type="GO" id="GO:0018826">
    <property type="term" value="F:methionine gamma-lyase activity"/>
    <property type="evidence" value="ECO:0007669"/>
    <property type="project" value="UniProtKB-EC"/>
</dbReference>
<keyword evidence="10" id="KW-1185">Reference proteome</keyword>
<evidence type="ECO:0000256" key="8">
    <source>
        <dbReference type="RuleBase" id="RU362118"/>
    </source>
</evidence>
<dbReference type="Pfam" id="PF01053">
    <property type="entry name" value="Cys_Met_Meta_PP"/>
    <property type="match status" value="1"/>
</dbReference>